<feature type="compositionally biased region" description="Polar residues" evidence="1">
    <location>
        <begin position="331"/>
        <end position="349"/>
    </location>
</feature>
<dbReference type="EMBL" id="OB660769">
    <property type="protein sequence ID" value="CAD7226185.1"/>
    <property type="molecule type" value="Genomic_DNA"/>
</dbReference>
<dbReference type="GO" id="GO:0005509">
    <property type="term" value="F:calcium ion binding"/>
    <property type="evidence" value="ECO:0007669"/>
    <property type="project" value="InterPro"/>
</dbReference>
<name>A0A7R8ZLQ0_9CRUS</name>
<accession>A0A7R8ZLQ0</accession>
<gene>
    <name evidence="2" type="ORF">CTOB1V02_LOCUS4109</name>
</gene>
<evidence type="ECO:0000313" key="2">
    <source>
        <dbReference type="EMBL" id="CAD7226185.1"/>
    </source>
</evidence>
<evidence type="ECO:0000256" key="1">
    <source>
        <dbReference type="SAM" id="MobiDB-lite"/>
    </source>
</evidence>
<reference evidence="2" key="1">
    <citation type="submission" date="2020-11" db="EMBL/GenBank/DDBJ databases">
        <authorList>
            <person name="Tran Van P."/>
        </authorList>
    </citation>
    <scope>NUCLEOTIDE SEQUENCE</scope>
</reference>
<protein>
    <submittedName>
        <fullName evidence="2">Uncharacterized protein</fullName>
    </submittedName>
</protein>
<dbReference type="GO" id="GO:0016020">
    <property type="term" value="C:membrane"/>
    <property type="evidence" value="ECO:0007669"/>
    <property type="project" value="InterPro"/>
</dbReference>
<proteinExistence type="predicted"/>
<dbReference type="SUPFAM" id="SSF49313">
    <property type="entry name" value="Cadherin-like"/>
    <property type="match status" value="1"/>
</dbReference>
<feature type="region of interest" description="Disordered" evidence="1">
    <location>
        <begin position="330"/>
        <end position="349"/>
    </location>
</feature>
<dbReference type="AlphaFoldDB" id="A0A7R8ZLQ0"/>
<dbReference type="InterPro" id="IPR015919">
    <property type="entry name" value="Cadherin-like_sf"/>
</dbReference>
<organism evidence="2">
    <name type="scientific">Cyprideis torosa</name>
    <dbReference type="NCBI Taxonomy" id="163714"/>
    <lineage>
        <taxon>Eukaryota</taxon>
        <taxon>Metazoa</taxon>
        <taxon>Ecdysozoa</taxon>
        <taxon>Arthropoda</taxon>
        <taxon>Crustacea</taxon>
        <taxon>Oligostraca</taxon>
        <taxon>Ostracoda</taxon>
        <taxon>Podocopa</taxon>
        <taxon>Podocopida</taxon>
        <taxon>Cytherocopina</taxon>
        <taxon>Cytheroidea</taxon>
        <taxon>Cytherideidae</taxon>
        <taxon>Cyprideis</taxon>
    </lineage>
</organism>
<sequence>MAEAVSPLRVSLEDDSTSCLSCYSCVQEAAAAETRSNSSIASHSKSRTSSPRLVSWPRLRRIRRNPSLAFILGFCLFSLLSSAESQRFLPDFHSKDLTPKCRQDNYPLVIDPSNVRPGQTLHVVAGSTFSGQPVEFSLNSQKKFRIDHESGALTLVSPIPATPDSMRNETLTVYLRDRFQDPPVTGICRIQVLLTAPSPTRSERRSARSVTSIFPTNRYEVSLTSPTNTTWLWTGSAKENGTRPMGVLVLDLGSTAKPKGTQHVLYTFQDGRQRSGPFYLDPSTGRLFLDPSAPLQPVVYQLDVVGNASDASGAWSKSNTRVVVHAPTGLGRTSSKTRAMSRNTNRPEFKNCSTYAPTVEEEKRIGTFVFQSGSPQQQLSAIRADPEPS</sequence>